<dbReference type="SUPFAM" id="SSF52540">
    <property type="entry name" value="P-loop containing nucleoside triphosphate hydrolases"/>
    <property type="match status" value="1"/>
</dbReference>
<comment type="similarity">
    <text evidence="1">Belongs to the DNA2/NAM7 helicase family.</text>
</comment>
<dbReference type="Proteomes" id="UP000226031">
    <property type="component" value="Unassembled WGS sequence"/>
</dbReference>
<keyword evidence="10" id="KW-1185">Reference proteome</keyword>
<dbReference type="Pfam" id="PF13087">
    <property type="entry name" value="AAA_12"/>
    <property type="match status" value="1"/>
</dbReference>
<keyword evidence="4" id="KW-0347">Helicase</keyword>
<feature type="region of interest" description="Disordered" evidence="6">
    <location>
        <begin position="1195"/>
        <end position="1243"/>
    </location>
</feature>
<keyword evidence="2" id="KW-0547">Nucleotide-binding</keyword>
<dbReference type="Gene3D" id="3.40.50.300">
    <property type="entry name" value="P-loop containing nucleotide triphosphate hydrolases"/>
    <property type="match status" value="2"/>
</dbReference>
<name>A0A2B7ZKA3_9EURO</name>
<protein>
    <recommendedName>
        <fullName evidence="11">DNA2/NAM7 helicase-like C-terminal domain-containing protein</fullName>
    </recommendedName>
</protein>
<sequence length="1243" mass="139415">MDPGPSTARPTAFAKTTHSDQVHAWNTAPEASGEKSATNTGLGKMKLALGKLAAIQDEPSLDDPFKSIDPVIVTGVNQLGSRPAKPKGEDLQKLIPLQERGSHLNKQFMGTQWQMGQFFVTYANGDSKAIPLNWNHSAVGANVRVKVMGGNVARKIRFDLSFTNDPDPTLEHTAYVEFDPHSDISSYTCIDRVLRETRPEKGKKQRQAQKDKKESYLVIKFKTTGGTGYGLDYESSEFDDETKTLFSYGRQLAKNFDSDGSLKMVTVRVNASHSIYENDTQVSKKQEKFNVFQDYFENFFKDTSLAYHYYRGKGECRPETIFNSLATRKTIADGCGLTHYPAKVSFASLDEAAIILIYGACLEHQRELEICHEIGKATHQVAFVDLLESRVLAIVKLTQSESEPLRIKEGTLAKIKFRPQNSDRNGSRSCFGLSMANVLNLPYGADCLFIVHRKNLPLVSNFAVEVGSRLQYMPASIISKIPSKGVQRQVDSINRLCDLAPGGEHTAKWRQSLLNQHAGKKDDVDPTDCLDLSKELVDAIVEGFVNDPRFDWSDEQKACLRACRAFPGGILLIQGFPGAGKTFTIVALGKLFNLLGIHVIYSTPTHYAGDAIAETIDKFDAIAGKKTSVIRIYRPGSEEQAFKSSGIGNSDRPYNGIDDRNVEEPSEDAEKEAPKNTEADIPGESTSNADKSGDDFLGRFSEDAELTMFSFVTEFEKYNYSKSYCLPEKSLEAAVIRRAYNSSGEKLIGNYPSKDQVHISKGMATLEDLGGDVGLGREVDFFEEVRRYHELMKEGKLSLWSDEDKRNALFSFTKAAHFVVEEAKMIITTNNNAGSTLISSHFGKAAKGIINFRDEDWKETEVNSWIPVCHSQYGEKIQGIVMSGDRKQLKPTVISTRENPCFNEFASQMETSFFDRLIHMKHPVYKLTRQRRFRDTFKEFLNYRVYNDEMRSHPSVNDQTVNPVWDRVVRNMLRVDDLDFDSGYFVANIENAVCEIEESTKSRYNTAHVKFVVNLIMENFSAKGYDGKDITIITYYRAQVRRYLQYLLQLAKSGDFPREFHPYVCTVDSMQGKESKVVILDWVISRADTFGDLGFTMDNNRGNVAQSRMREVMVNVLPAAVGNGTLSVRLSDRTNSLRDRVHPKLPYPCAFMQWARSKTIVVYVQGTYAKHVPNDKDTNDNGNWNTGGVPMELLAPENNNASSRATVTEKYDTASADKDAPLSTVDVGNAKNKNMEEDQQADH</sequence>
<dbReference type="Pfam" id="PF13086">
    <property type="entry name" value="AAA_11"/>
    <property type="match status" value="1"/>
</dbReference>
<feature type="compositionally biased region" description="Polar residues" evidence="6">
    <location>
        <begin position="1197"/>
        <end position="1206"/>
    </location>
</feature>
<keyword evidence="3" id="KW-0378">Hydrolase</keyword>
<feature type="compositionally biased region" description="Basic and acidic residues" evidence="6">
    <location>
        <begin position="1207"/>
        <end position="1220"/>
    </location>
</feature>
<dbReference type="VEuPathDB" id="FungiDB:EMCG_09141"/>
<dbReference type="AlphaFoldDB" id="A0A2B7ZKA3"/>
<evidence type="ECO:0000259" key="7">
    <source>
        <dbReference type="Pfam" id="PF13086"/>
    </source>
</evidence>
<dbReference type="PANTHER" id="PTHR43788">
    <property type="entry name" value="DNA2/NAM7 HELICASE FAMILY MEMBER"/>
    <property type="match status" value="1"/>
</dbReference>
<evidence type="ECO:0000256" key="6">
    <source>
        <dbReference type="SAM" id="MobiDB-lite"/>
    </source>
</evidence>
<proteinExistence type="inferred from homology"/>
<gene>
    <name evidence="9" type="ORF">GX50_03350</name>
</gene>
<dbReference type="InterPro" id="IPR027417">
    <property type="entry name" value="P-loop_NTPase"/>
</dbReference>
<evidence type="ECO:0000256" key="4">
    <source>
        <dbReference type="ARBA" id="ARBA00022806"/>
    </source>
</evidence>
<dbReference type="InterPro" id="IPR047187">
    <property type="entry name" value="SF1_C_Upf1"/>
</dbReference>
<organism evidence="9 10">
    <name type="scientific">[Emmonsia] crescens</name>
    <dbReference type="NCBI Taxonomy" id="73230"/>
    <lineage>
        <taxon>Eukaryota</taxon>
        <taxon>Fungi</taxon>
        <taxon>Dikarya</taxon>
        <taxon>Ascomycota</taxon>
        <taxon>Pezizomycotina</taxon>
        <taxon>Eurotiomycetes</taxon>
        <taxon>Eurotiomycetidae</taxon>
        <taxon>Onygenales</taxon>
        <taxon>Ajellomycetaceae</taxon>
        <taxon>Emergomyces</taxon>
    </lineage>
</organism>
<evidence type="ECO:0000259" key="8">
    <source>
        <dbReference type="Pfam" id="PF13087"/>
    </source>
</evidence>
<evidence type="ECO:0000256" key="1">
    <source>
        <dbReference type="ARBA" id="ARBA00007913"/>
    </source>
</evidence>
<evidence type="ECO:0000313" key="9">
    <source>
        <dbReference type="EMBL" id="PGH33781.1"/>
    </source>
</evidence>
<dbReference type="GO" id="GO:0016787">
    <property type="term" value="F:hydrolase activity"/>
    <property type="evidence" value="ECO:0007669"/>
    <property type="project" value="UniProtKB-KW"/>
</dbReference>
<evidence type="ECO:0000256" key="2">
    <source>
        <dbReference type="ARBA" id="ARBA00022741"/>
    </source>
</evidence>
<dbReference type="InterPro" id="IPR041679">
    <property type="entry name" value="DNA2/NAM7-like_C"/>
</dbReference>
<feature type="region of interest" description="Disordered" evidence="6">
    <location>
        <begin position="641"/>
        <end position="696"/>
    </location>
</feature>
<feature type="domain" description="DNA2/NAM7 helicase-like C-terminal" evidence="8">
    <location>
        <begin position="909"/>
        <end position="1114"/>
    </location>
</feature>
<evidence type="ECO:0000256" key="5">
    <source>
        <dbReference type="ARBA" id="ARBA00022840"/>
    </source>
</evidence>
<evidence type="ECO:0000313" key="10">
    <source>
        <dbReference type="Proteomes" id="UP000226031"/>
    </source>
</evidence>
<dbReference type="InterPro" id="IPR041677">
    <property type="entry name" value="DNA2/NAM7_AAA_11"/>
</dbReference>
<feature type="compositionally biased region" description="Basic and acidic residues" evidence="6">
    <location>
        <begin position="1233"/>
        <end position="1243"/>
    </location>
</feature>
<reference evidence="9 10" key="1">
    <citation type="submission" date="2017-10" db="EMBL/GenBank/DDBJ databases">
        <title>Comparative genomics in systemic dimorphic fungi from Ajellomycetaceae.</title>
        <authorList>
            <person name="Munoz J.F."/>
            <person name="Mcewen J.G."/>
            <person name="Clay O.K."/>
            <person name="Cuomo C.A."/>
        </authorList>
    </citation>
    <scope>NUCLEOTIDE SEQUENCE [LARGE SCALE GENOMIC DNA]</scope>
    <source>
        <strain evidence="9 10">UAMH4076</strain>
    </source>
</reference>
<keyword evidence="5" id="KW-0067">ATP-binding</keyword>
<dbReference type="InterPro" id="IPR050534">
    <property type="entry name" value="Coronavir_polyprotein_1ab"/>
</dbReference>
<dbReference type="PANTHER" id="PTHR43788:SF8">
    <property type="entry name" value="DNA-BINDING PROTEIN SMUBP-2"/>
    <property type="match status" value="1"/>
</dbReference>
<comment type="caution">
    <text evidence="9">The sequence shown here is derived from an EMBL/GenBank/DDBJ whole genome shotgun (WGS) entry which is preliminary data.</text>
</comment>
<feature type="region of interest" description="Disordered" evidence="6">
    <location>
        <begin position="1"/>
        <end position="39"/>
    </location>
</feature>
<evidence type="ECO:0000256" key="3">
    <source>
        <dbReference type="ARBA" id="ARBA00022801"/>
    </source>
</evidence>
<evidence type="ECO:0008006" key="11">
    <source>
        <dbReference type="Google" id="ProtNLM"/>
    </source>
</evidence>
<dbReference type="CDD" id="cd18808">
    <property type="entry name" value="SF1_C_Upf1"/>
    <property type="match status" value="1"/>
</dbReference>
<dbReference type="GO" id="GO:0005524">
    <property type="term" value="F:ATP binding"/>
    <property type="evidence" value="ECO:0007669"/>
    <property type="project" value="UniProtKB-KW"/>
</dbReference>
<dbReference type="EMBL" id="PDND01000054">
    <property type="protein sequence ID" value="PGH33781.1"/>
    <property type="molecule type" value="Genomic_DNA"/>
</dbReference>
<feature type="domain" description="DNA2/NAM7 helicase helicase" evidence="7">
    <location>
        <begin position="554"/>
        <end position="895"/>
    </location>
</feature>
<accession>A0A2B7ZKA3</accession>
<dbReference type="GO" id="GO:0043139">
    <property type="term" value="F:5'-3' DNA helicase activity"/>
    <property type="evidence" value="ECO:0007669"/>
    <property type="project" value="TreeGrafter"/>
</dbReference>